<reference evidence="2" key="1">
    <citation type="submission" date="2016-08" db="EMBL/GenBank/DDBJ databases">
        <title>Complete Genome Seqeunce of Paenibacillus sp. BIHB 4019 from tea rhizoplane.</title>
        <authorList>
            <person name="Thakur R."/>
            <person name="Swarnkar M.K."/>
            <person name="Gulati A."/>
        </authorList>
    </citation>
    <scope>NUCLEOTIDE SEQUENCE [LARGE SCALE GENOMIC DNA]</scope>
    <source>
        <strain evidence="2">BIHB4019</strain>
    </source>
</reference>
<evidence type="ECO:0000313" key="2">
    <source>
        <dbReference type="EMBL" id="ANY70535.1"/>
    </source>
</evidence>
<organism evidence="2">
    <name type="scientific">Paenibacillus sp. BIHB 4019</name>
    <dbReference type="NCBI Taxonomy" id="1870819"/>
    <lineage>
        <taxon>Bacteria</taxon>
        <taxon>Bacillati</taxon>
        <taxon>Bacillota</taxon>
        <taxon>Bacilli</taxon>
        <taxon>Bacillales</taxon>
        <taxon>Paenibacillaceae</taxon>
        <taxon>Paenibacillus</taxon>
    </lineage>
</organism>
<proteinExistence type="predicted"/>
<dbReference type="AlphaFoldDB" id="A0A1B2DS54"/>
<name>A0A1B2DS54_9BACL</name>
<dbReference type="Gene3D" id="1.10.150.20">
    <property type="entry name" value="5' to 3' exonuclease, C-terminal subdomain"/>
    <property type="match status" value="1"/>
</dbReference>
<sequence>MNVDASNQKPDQDRASDLPNIGKPATRALTAAGYVQLEQFTNLTEAELLKLHGVGPKAIRIIREALAANGQSFAEQA</sequence>
<dbReference type="SUPFAM" id="SSF47789">
    <property type="entry name" value="C-terminal domain of RNA polymerase alpha subunit"/>
    <property type="match status" value="1"/>
</dbReference>
<dbReference type="GO" id="GO:0003677">
    <property type="term" value="F:DNA binding"/>
    <property type="evidence" value="ECO:0007669"/>
    <property type="project" value="UniProtKB-KW"/>
</dbReference>
<keyword evidence="2" id="KW-0238">DNA-binding</keyword>
<gene>
    <name evidence="2" type="ORF">BBD42_03215</name>
</gene>
<protein>
    <submittedName>
        <fullName evidence="2">DNA-binding protein</fullName>
    </submittedName>
</protein>
<accession>A0A1B2DS54</accession>
<dbReference type="EMBL" id="CP016808">
    <property type="protein sequence ID" value="ANY70535.1"/>
    <property type="molecule type" value="Genomic_DNA"/>
</dbReference>
<evidence type="ECO:0000256" key="1">
    <source>
        <dbReference type="SAM" id="MobiDB-lite"/>
    </source>
</evidence>
<feature type="region of interest" description="Disordered" evidence="1">
    <location>
        <begin position="1"/>
        <end position="22"/>
    </location>
</feature>